<dbReference type="RefSeq" id="WP_247413744.1">
    <property type="nucleotide sequence ID" value="NZ_JALLGW010000001.1"/>
</dbReference>
<keyword evidence="3" id="KW-1185">Reference proteome</keyword>
<comment type="caution">
    <text evidence="2">The sequence shown here is derived from an EMBL/GenBank/DDBJ whole genome shotgun (WGS) entry which is preliminary data.</text>
</comment>
<keyword evidence="1" id="KW-1133">Transmembrane helix</keyword>
<accession>A0ABD5RKB8</accession>
<dbReference type="SUPFAM" id="SSF103473">
    <property type="entry name" value="MFS general substrate transporter"/>
    <property type="match status" value="1"/>
</dbReference>
<proteinExistence type="predicted"/>
<feature type="transmembrane region" description="Helical" evidence="1">
    <location>
        <begin position="161"/>
        <end position="178"/>
    </location>
</feature>
<dbReference type="Gene3D" id="1.20.1250.20">
    <property type="entry name" value="MFS general substrate transporter like domains"/>
    <property type="match status" value="1"/>
</dbReference>
<dbReference type="Pfam" id="PF07690">
    <property type="entry name" value="MFS_1"/>
    <property type="match status" value="1"/>
</dbReference>
<evidence type="ECO:0000313" key="3">
    <source>
        <dbReference type="Proteomes" id="UP001596099"/>
    </source>
</evidence>
<name>A0ABD5RKB8_9EURY</name>
<keyword evidence="1" id="KW-0472">Membrane</keyword>
<feature type="transmembrane region" description="Helical" evidence="1">
    <location>
        <begin position="213"/>
        <end position="231"/>
    </location>
</feature>
<feature type="transmembrane region" description="Helical" evidence="1">
    <location>
        <begin position="297"/>
        <end position="316"/>
    </location>
</feature>
<feature type="transmembrane region" description="Helical" evidence="1">
    <location>
        <begin position="389"/>
        <end position="408"/>
    </location>
</feature>
<dbReference type="InterPro" id="IPR011701">
    <property type="entry name" value="MFS"/>
</dbReference>
<dbReference type="Proteomes" id="UP001596099">
    <property type="component" value="Unassembled WGS sequence"/>
</dbReference>
<reference evidence="2 3" key="1">
    <citation type="journal article" date="2019" name="Int. J. Syst. Evol. Microbiol.">
        <title>The Global Catalogue of Microorganisms (GCM) 10K type strain sequencing project: providing services to taxonomists for standard genome sequencing and annotation.</title>
        <authorList>
            <consortium name="The Broad Institute Genomics Platform"/>
            <consortium name="The Broad Institute Genome Sequencing Center for Infectious Disease"/>
            <person name="Wu L."/>
            <person name="Ma J."/>
        </authorList>
    </citation>
    <scope>NUCLEOTIDE SEQUENCE [LARGE SCALE GENOMIC DNA]</scope>
    <source>
        <strain evidence="2 3">CGMCC 1.12543</strain>
    </source>
</reference>
<dbReference type="EMBL" id="JBHSQH010000001">
    <property type="protein sequence ID" value="MFC5970824.1"/>
    <property type="molecule type" value="Genomic_DNA"/>
</dbReference>
<protein>
    <submittedName>
        <fullName evidence="2">MFS transporter</fullName>
    </submittedName>
</protein>
<feature type="transmembrane region" description="Helical" evidence="1">
    <location>
        <begin position="268"/>
        <end position="290"/>
    </location>
</feature>
<dbReference type="InterPro" id="IPR036259">
    <property type="entry name" value="MFS_trans_sf"/>
</dbReference>
<keyword evidence="1" id="KW-0812">Transmembrane</keyword>
<feature type="transmembrane region" description="Helical" evidence="1">
    <location>
        <begin position="12"/>
        <end position="30"/>
    </location>
</feature>
<feature type="transmembrane region" description="Helical" evidence="1">
    <location>
        <begin position="322"/>
        <end position="338"/>
    </location>
</feature>
<gene>
    <name evidence="2" type="ORF">ACFPYI_05710</name>
</gene>
<dbReference type="PANTHER" id="PTHR23530">
    <property type="entry name" value="TRANSPORT PROTEIN-RELATED"/>
    <property type="match status" value="1"/>
</dbReference>
<evidence type="ECO:0000256" key="1">
    <source>
        <dbReference type="SAM" id="Phobius"/>
    </source>
</evidence>
<feature type="transmembrane region" description="Helical" evidence="1">
    <location>
        <begin position="42"/>
        <end position="60"/>
    </location>
</feature>
<dbReference type="AlphaFoldDB" id="A0ABD5RKB8"/>
<sequence length="430" mass="44501">MADRLVANYYVYRATLSVGFVTPIFTLFLLRTLSFTEVGALSALYSVVAVLGEVPTGYVGDRLGRRASLLLSVVFSVASLAGFVFAQAFAWYVVLYVLWALALTFRSGSLDAWLYDLLDERLDSDDFTRVRGRGDAVQQWTSAATMVGGGLLYGLDPTYPFVAAVAFNSFGILALLRLPKNARYAAETTERPPMRETLGVVREQLTRPPLRSLVLYVGLLFAAIGVARGYVQPMAVETLGPTAAGLGVDLPEGGAVAAARSGEAGATLALGLGVLYAALSVVSSVGGYYAGPLADRLGVRGTLLVVPMVVGVAVLVPAWLSLLALPAFVVMGVGVPLVRPVANGYLNDRVAGVGRATTLSAASMCYMTLRTPLALGAGALADGTTATTAVAAMGGVVLVGGGAVWLVGRVAPDARLEPTGGGGEDASVDG</sequence>
<feature type="transmembrane region" description="Helical" evidence="1">
    <location>
        <begin position="67"/>
        <end position="90"/>
    </location>
</feature>
<organism evidence="2 3">
    <name type="scientific">Halomarina salina</name>
    <dbReference type="NCBI Taxonomy" id="1872699"/>
    <lineage>
        <taxon>Archaea</taxon>
        <taxon>Methanobacteriati</taxon>
        <taxon>Methanobacteriota</taxon>
        <taxon>Stenosarchaea group</taxon>
        <taxon>Halobacteria</taxon>
        <taxon>Halobacteriales</taxon>
        <taxon>Natronomonadaceae</taxon>
        <taxon>Halomarina</taxon>
    </lineage>
</organism>
<evidence type="ECO:0000313" key="2">
    <source>
        <dbReference type="EMBL" id="MFC5970824.1"/>
    </source>
</evidence>
<dbReference type="InterPro" id="IPR053160">
    <property type="entry name" value="MFS_DHA3_Transporter"/>
</dbReference>
<dbReference type="PANTHER" id="PTHR23530:SF1">
    <property type="entry name" value="PERMEASE, MAJOR FACILITATOR SUPERFAMILY-RELATED"/>
    <property type="match status" value="1"/>
</dbReference>